<dbReference type="PANTHER" id="PTHR45774:SF3">
    <property type="entry name" value="BTB (POZ) DOMAIN-CONTAINING 2B-RELATED"/>
    <property type="match status" value="1"/>
</dbReference>
<dbReference type="InterPro" id="IPR011333">
    <property type="entry name" value="SKP1/BTB/POZ_sf"/>
</dbReference>
<evidence type="ECO:0000256" key="1">
    <source>
        <dbReference type="ARBA" id="ARBA00004496"/>
    </source>
</evidence>
<dbReference type="Pfam" id="PF08005">
    <property type="entry name" value="PHR"/>
    <property type="match status" value="1"/>
</dbReference>
<evidence type="ECO:0000313" key="5">
    <source>
        <dbReference type="Proteomes" id="UP001159405"/>
    </source>
</evidence>
<name>A0ABN8Q3Y8_9CNID</name>
<gene>
    <name evidence="4" type="ORF">PLOB_00001871</name>
</gene>
<dbReference type="PROSITE" id="PS50097">
    <property type="entry name" value="BTB"/>
    <property type="match status" value="1"/>
</dbReference>
<dbReference type="SMART" id="SM00875">
    <property type="entry name" value="BACK"/>
    <property type="match status" value="1"/>
</dbReference>
<comment type="subcellular location">
    <subcellularLocation>
        <location evidence="1">Cytoplasm</location>
    </subcellularLocation>
</comment>
<dbReference type="Proteomes" id="UP001159405">
    <property type="component" value="Unassembled WGS sequence"/>
</dbReference>
<dbReference type="Pfam" id="PF00651">
    <property type="entry name" value="BTB"/>
    <property type="match status" value="1"/>
</dbReference>
<dbReference type="SMART" id="SM00225">
    <property type="entry name" value="BTB"/>
    <property type="match status" value="1"/>
</dbReference>
<keyword evidence="5" id="KW-1185">Reference proteome</keyword>
<dbReference type="InterPro" id="IPR000210">
    <property type="entry name" value="BTB/POZ_dom"/>
</dbReference>
<organism evidence="4 5">
    <name type="scientific">Porites lobata</name>
    <dbReference type="NCBI Taxonomy" id="104759"/>
    <lineage>
        <taxon>Eukaryota</taxon>
        <taxon>Metazoa</taxon>
        <taxon>Cnidaria</taxon>
        <taxon>Anthozoa</taxon>
        <taxon>Hexacorallia</taxon>
        <taxon>Scleractinia</taxon>
        <taxon>Fungiina</taxon>
        <taxon>Poritidae</taxon>
        <taxon>Porites</taxon>
    </lineage>
</organism>
<dbReference type="Pfam" id="PF07707">
    <property type="entry name" value="BACK"/>
    <property type="match status" value="1"/>
</dbReference>
<keyword evidence="2" id="KW-0963">Cytoplasm</keyword>
<dbReference type="InterPro" id="IPR038648">
    <property type="entry name" value="PHR_sf"/>
</dbReference>
<accession>A0ABN8Q3Y8</accession>
<dbReference type="InterPro" id="IPR011705">
    <property type="entry name" value="BACK"/>
</dbReference>
<dbReference type="InterPro" id="IPR012983">
    <property type="entry name" value="PHR"/>
</dbReference>
<dbReference type="SUPFAM" id="SSF54695">
    <property type="entry name" value="POZ domain"/>
    <property type="match status" value="1"/>
</dbReference>
<evidence type="ECO:0000313" key="4">
    <source>
        <dbReference type="EMBL" id="CAH3156601.1"/>
    </source>
</evidence>
<comment type="caution">
    <text evidence="4">The sequence shown here is derived from an EMBL/GenBank/DDBJ whole genome shotgun (WGS) entry which is preliminary data.</text>
</comment>
<evidence type="ECO:0000259" key="3">
    <source>
        <dbReference type="PROSITE" id="PS50097"/>
    </source>
</evidence>
<dbReference type="Gene3D" id="1.25.40.420">
    <property type="match status" value="1"/>
</dbReference>
<evidence type="ECO:0000256" key="2">
    <source>
        <dbReference type="ARBA" id="ARBA00022490"/>
    </source>
</evidence>
<sequence>MASPKSQDRWQTKTASVLESKHMFKNPLLSDIKFAFSSVNSEATISTIPAHKYVLAVSSPVFFTMFYGDLAESGDSVNITDCDPDVFLRFLRFIYCDEASFEDIDCAIKVWRLADMYDVPSLARECVKYLDGNMEPLDAFDVLTYARQFNDEEIEKACWEVIDYNAEVIVADESFLDVKQELLLSFVERSSARIQETTLFQALDGWKRSFMGEDLLQQFRFSLMSPSEFSYVVMPTEILLLTEVVDVFKQFTSVVIPGGFKFSLSPRRTADEPLSSFNTGEVQVPDQEASVSMSDVSDKTGLFTFAVNRDITLRGVVIVTGKDQESCQVCLSITERGKKIKQIKSKTFMQKETLDSDSHGEVNVVFNRPVNLLKNTCYTIETETETTNNRYCGFVRSAKTTTASRAATAPSRGFSFGAPAISRFYLMQNVSLQPKNSSSSQKIDQENVVSCYSFGKCHQKCPDHSEYSGEIMQLLFKG</sequence>
<dbReference type="Gene3D" id="2.60.120.820">
    <property type="entry name" value="PHR domain"/>
    <property type="match status" value="1"/>
</dbReference>
<dbReference type="Gene3D" id="3.30.710.10">
    <property type="entry name" value="Potassium Channel Kv1.1, Chain A"/>
    <property type="match status" value="1"/>
</dbReference>
<feature type="domain" description="BTB" evidence="3">
    <location>
        <begin position="30"/>
        <end position="103"/>
    </location>
</feature>
<proteinExistence type="predicted"/>
<dbReference type="EMBL" id="CALNXK010000105">
    <property type="protein sequence ID" value="CAH3156601.1"/>
    <property type="molecule type" value="Genomic_DNA"/>
</dbReference>
<protein>
    <recommendedName>
        <fullName evidence="3">BTB domain-containing protein</fullName>
    </recommendedName>
</protein>
<reference evidence="4 5" key="1">
    <citation type="submission" date="2022-05" db="EMBL/GenBank/DDBJ databases">
        <authorList>
            <consortium name="Genoscope - CEA"/>
            <person name="William W."/>
        </authorList>
    </citation>
    <scope>NUCLEOTIDE SEQUENCE [LARGE SCALE GENOMIC DNA]</scope>
</reference>
<dbReference type="PANTHER" id="PTHR45774">
    <property type="entry name" value="BTB/POZ DOMAIN-CONTAINING"/>
    <property type="match status" value="1"/>
</dbReference>